<sequence>MYDANRITAAKAKRAARNSPAPQTNTIDAQAPPTCPRCQRIFNARISLLDILRRNAPTIRKCILLREILPTLLQTPPLSLLASIPLLRPSKRPHPNTQRLLPPPPQPSSHLPPLPPPPSSAKGTLF</sequence>
<accession>A0A183T0N8</accession>
<dbReference type="WBParaSite" id="SSLN_0001041001-mRNA-1">
    <property type="protein sequence ID" value="SSLN_0001041001-mRNA-1"/>
    <property type="gene ID" value="SSLN_0001041001"/>
</dbReference>
<evidence type="ECO:0000313" key="2">
    <source>
        <dbReference type="EMBL" id="VDL96421.1"/>
    </source>
</evidence>
<proteinExistence type="predicted"/>
<feature type="region of interest" description="Disordered" evidence="1">
    <location>
        <begin position="1"/>
        <end position="34"/>
    </location>
</feature>
<evidence type="ECO:0000313" key="3">
    <source>
        <dbReference type="Proteomes" id="UP000275846"/>
    </source>
</evidence>
<dbReference type="AlphaFoldDB" id="A0A183T0N8"/>
<keyword evidence="3" id="KW-1185">Reference proteome</keyword>
<reference evidence="4" key="1">
    <citation type="submission" date="2016-06" db="UniProtKB">
        <authorList>
            <consortium name="WormBaseParasite"/>
        </authorList>
    </citation>
    <scope>IDENTIFICATION</scope>
</reference>
<gene>
    <name evidence="2" type="ORF">SSLN_LOCUS10036</name>
</gene>
<organism evidence="4">
    <name type="scientific">Schistocephalus solidus</name>
    <name type="common">Tapeworm</name>
    <dbReference type="NCBI Taxonomy" id="70667"/>
    <lineage>
        <taxon>Eukaryota</taxon>
        <taxon>Metazoa</taxon>
        <taxon>Spiralia</taxon>
        <taxon>Lophotrochozoa</taxon>
        <taxon>Platyhelminthes</taxon>
        <taxon>Cestoda</taxon>
        <taxon>Eucestoda</taxon>
        <taxon>Diphyllobothriidea</taxon>
        <taxon>Diphyllobothriidae</taxon>
        <taxon>Schistocephalus</taxon>
    </lineage>
</organism>
<dbReference type="Proteomes" id="UP000275846">
    <property type="component" value="Unassembled WGS sequence"/>
</dbReference>
<evidence type="ECO:0000256" key="1">
    <source>
        <dbReference type="SAM" id="MobiDB-lite"/>
    </source>
</evidence>
<feature type="compositionally biased region" description="Pro residues" evidence="1">
    <location>
        <begin position="101"/>
        <end position="119"/>
    </location>
</feature>
<dbReference type="EMBL" id="UYSU01035610">
    <property type="protein sequence ID" value="VDL96421.1"/>
    <property type="molecule type" value="Genomic_DNA"/>
</dbReference>
<evidence type="ECO:0000313" key="4">
    <source>
        <dbReference type="WBParaSite" id="SSLN_0001041001-mRNA-1"/>
    </source>
</evidence>
<dbReference type="OrthoDB" id="6320066at2759"/>
<name>A0A183T0N8_SCHSO</name>
<feature type="region of interest" description="Disordered" evidence="1">
    <location>
        <begin position="87"/>
        <end position="126"/>
    </location>
</feature>
<reference evidence="2 3" key="2">
    <citation type="submission" date="2018-11" db="EMBL/GenBank/DDBJ databases">
        <authorList>
            <consortium name="Pathogen Informatics"/>
        </authorList>
    </citation>
    <scope>NUCLEOTIDE SEQUENCE [LARGE SCALE GENOMIC DNA]</scope>
    <source>
        <strain evidence="2 3">NST_G2</strain>
    </source>
</reference>
<protein>
    <submittedName>
        <fullName evidence="2 4">Uncharacterized protein</fullName>
    </submittedName>
</protein>